<dbReference type="AlphaFoldDB" id="A0A510HN00"/>
<name>A0A510HN00_9ACTN</name>
<dbReference type="Proteomes" id="UP000318065">
    <property type="component" value="Chromosome"/>
</dbReference>
<dbReference type="OrthoDB" id="5120343at2"/>
<keyword evidence="2" id="KW-1185">Reference proteome</keyword>
<reference evidence="1" key="1">
    <citation type="journal article" date="2019" name="Microbiol. Resour. Announc.">
        <title>Complete Genome Sequence of Rubrobacter xylanophilus Strain AA3-22, Isolated from Arima Onsen in Japan.</title>
        <authorList>
            <person name="Tomariguchi N."/>
            <person name="Miyazaki K."/>
        </authorList>
    </citation>
    <scope>NUCLEOTIDE SEQUENCE [LARGE SCALE GENOMIC DNA]</scope>
    <source>
        <strain evidence="1">AA3-22</strain>
    </source>
</reference>
<accession>A0A510HN00</accession>
<dbReference type="EMBL" id="AP019791">
    <property type="protein sequence ID" value="BBL80735.1"/>
    <property type="molecule type" value="Genomic_DNA"/>
</dbReference>
<dbReference type="RefSeq" id="WP_143528714.1">
    <property type="nucleotide sequence ID" value="NZ_AP019791.1"/>
</dbReference>
<gene>
    <name evidence="1" type="ORF">RxyAA322_25890</name>
</gene>
<evidence type="ECO:0008006" key="3">
    <source>
        <dbReference type="Google" id="ProtNLM"/>
    </source>
</evidence>
<proteinExistence type="predicted"/>
<evidence type="ECO:0000313" key="1">
    <source>
        <dbReference type="EMBL" id="BBL80735.1"/>
    </source>
</evidence>
<organism evidence="1 2">
    <name type="scientific">Rubrobacter xylanophilus</name>
    <dbReference type="NCBI Taxonomy" id="49319"/>
    <lineage>
        <taxon>Bacteria</taxon>
        <taxon>Bacillati</taxon>
        <taxon>Actinomycetota</taxon>
        <taxon>Rubrobacteria</taxon>
        <taxon>Rubrobacterales</taxon>
        <taxon>Rubrobacteraceae</taxon>
        <taxon>Rubrobacter</taxon>
    </lineage>
</organism>
<evidence type="ECO:0000313" key="2">
    <source>
        <dbReference type="Proteomes" id="UP000318065"/>
    </source>
</evidence>
<sequence length="72" mass="8356">MEDNYIEIANEFSLARVRKVKTRNGERLEISAPKQESKILLDPLELESLTWQTSELFAELLTQPFGPETEYV</sequence>
<protein>
    <recommendedName>
        <fullName evidence="3">Dihydrodiol dehydrogenase</fullName>
    </recommendedName>
</protein>